<dbReference type="InterPro" id="IPR011990">
    <property type="entry name" value="TPR-like_helical_dom_sf"/>
</dbReference>
<dbReference type="PROSITE" id="PS51375">
    <property type="entry name" value="PPR"/>
    <property type="match status" value="5"/>
</dbReference>
<organism evidence="3 4">
    <name type="scientific">Acacia crassicarpa</name>
    <name type="common">northern wattle</name>
    <dbReference type="NCBI Taxonomy" id="499986"/>
    <lineage>
        <taxon>Eukaryota</taxon>
        <taxon>Viridiplantae</taxon>
        <taxon>Streptophyta</taxon>
        <taxon>Embryophyta</taxon>
        <taxon>Tracheophyta</taxon>
        <taxon>Spermatophyta</taxon>
        <taxon>Magnoliopsida</taxon>
        <taxon>eudicotyledons</taxon>
        <taxon>Gunneridae</taxon>
        <taxon>Pentapetalae</taxon>
        <taxon>rosids</taxon>
        <taxon>fabids</taxon>
        <taxon>Fabales</taxon>
        <taxon>Fabaceae</taxon>
        <taxon>Caesalpinioideae</taxon>
        <taxon>mimosoid clade</taxon>
        <taxon>Acacieae</taxon>
        <taxon>Acacia</taxon>
    </lineage>
</organism>
<feature type="repeat" description="PPR" evidence="2">
    <location>
        <begin position="178"/>
        <end position="212"/>
    </location>
</feature>
<proteinExistence type="predicted"/>
<dbReference type="EMBL" id="JAWXYG010000003">
    <property type="protein sequence ID" value="KAK4278897.1"/>
    <property type="molecule type" value="Genomic_DNA"/>
</dbReference>
<protein>
    <recommendedName>
        <fullName evidence="5">Pentatricopeptide repeat-containing protein</fullName>
    </recommendedName>
</protein>
<gene>
    <name evidence="3" type="ORF">QN277_016675</name>
</gene>
<dbReference type="GO" id="GO:0009451">
    <property type="term" value="P:RNA modification"/>
    <property type="evidence" value="ECO:0007669"/>
    <property type="project" value="InterPro"/>
</dbReference>
<dbReference type="Gene3D" id="1.25.40.10">
    <property type="entry name" value="Tetratricopeptide repeat domain"/>
    <property type="match status" value="5"/>
</dbReference>
<keyword evidence="1" id="KW-0677">Repeat</keyword>
<feature type="repeat" description="PPR" evidence="2">
    <location>
        <begin position="81"/>
        <end position="115"/>
    </location>
</feature>
<name>A0AAE1TAR4_9FABA</name>
<evidence type="ECO:0000256" key="2">
    <source>
        <dbReference type="PROSITE-ProRule" id="PRU00708"/>
    </source>
</evidence>
<evidence type="ECO:0000313" key="3">
    <source>
        <dbReference type="EMBL" id="KAK4278897.1"/>
    </source>
</evidence>
<feature type="repeat" description="PPR" evidence="2">
    <location>
        <begin position="248"/>
        <end position="278"/>
    </location>
</feature>
<dbReference type="InterPro" id="IPR046960">
    <property type="entry name" value="PPR_At4g14850-like_plant"/>
</dbReference>
<comment type="caution">
    <text evidence="3">The sequence shown here is derived from an EMBL/GenBank/DDBJ whole genome shotgun (WGS) entry which is preliminary data.</text>
</comment>
<reference evidence="3" key="1">
    <citation type="submission" date="2023-10" db="EMBL/GenBank/DDBJ databases">
        <title>Chromosome-level genome of the transformable northern wattle, Acacia crassicarpa.</title>
        <authorList>
            <person name="Massaro I."/>
            <person name="Sinha N.R."/>
            <person name="Poethig S."/>
            <person name="Leichty A.R."/>
        </authorList>
    </citation>
    <scope>NUCLEOTIDE SEQUENCE</scope>
    <source>
        <strain evidence="3">Acra3RX</strain>
        <tissue evidence="3">Leaf</tissue>
    </source>
</reference>
<dbReference type="GO" id="GO:0003723">
    <property type="term" value="F:RNA binding"/>
    <property type="evidence" value="ECO:0007669"/>
    <property type="project" value="InterPro"/>
</dbReference>
<dbReference type="Proteomes" id="UP001293593">
    <property type="component" value="Unassembled WGS sequence"/>
</dbReference>
<dbReference type="PANTHER" id="PTHR47926:SF428">
    <property type="entry name" value="(WILD MALAYSIAN BANANA) HYPOTHETICAL PROTEIN"/>
    <property type="match status" value="1"/>
</dbReference>
<dbReference type="PANTHER" id="PTHR47926">
    <property type="entry name" value="PENTATRICOPEPTIDE REPEAT-CONTAINING PROTEIN"/>
    <property type="match status" value="1"/>
</dbReference>
<dbReference type="SUPFAM" id="SSF48452">
    <property type="entry name" value="TPR-like"/>
    <property type="match status" value="1"/>
</dbReference>
<evidence type="ECO:0000256" key="1">
    <source>
        <dbReference type="ARBA" id="ARBA00022737"/>
    </source>
</evidence>
<accession>A0AAE1TAR4</accession>
<dbReference type="AlphaFoldDB" id="A0AAE1TAR4"/>
<dbReference type="NCBIfam" id="TIGR00756">
    <property type="entry name" value="PPR"/>
    <property type="match status" value="5"/>
</dbReference>
<evidence type="ECO:0000313" key="4">
    <source>
        <dbReference type="Proteomes" id="UP001293593"/>
    </source>
</evidence>
<dbReference type="Pfam" id="PF01535">
    <property type="entry name" value="PPR"/>
    <property type="match status" value="2"/>
</dbReference>
<dbReference type="FunFam" id="1.25.40.10:FF:000196">
    <property type="entry name" value="Pentatricopeptide repeat-containing protein At4g14850"/>
    <property type="match status" value="1"/>
</dbReference>
<dbReference type="InterPro" id="IPR002885">
    <property type="entry name" value="PPR_rpt"/>
</dbReference>
<keyword evidence="4" id="KW-1185">Reference proteome</keyword>
<dbReference type="Pfam" id="PF20431">
    <property type="entry name" value="E_motif"/>
    <property type="match status" value="1"/>
</dbReference>
<feature type="repeat" description="PPR" evidence="2">
    <location>
        <begin position="279"/>
        <end position="313"/>
    </location>
</feature>
<dbReference type="InterPro" id="IPR046848">
    <property type="entry name" value="E_motif"/>
</dbReference>
<dbReference type="Pfam" id="PF12854">
    <property type="entry name" value="PPR_1"/>
    <property type="match status" value="1"/>
</dbReference>
<dbReference type="FunFam" id="1.25.40.10:FF:000442">
    <property type="entry name" value="Pentatricopeptide repeat-containing protein At3g49710"/>
    <property type="match status" value="1"/>
</dbReference>
<dbReference type="Pfam" id="PF13041">
    <property type="entry name" value="PPR_2"/>
    <property type="match status" value="4"/>
</dbReference>
<dbReference type="FunFam" id="1.25.40.10:FF:001093">
    <property type="entry name" value="Pentatricopeptide repeat-containing protein At2g34400"/>
    <property type="match status" value="1"/>
</dbReference>
<feature type="repeat" description="PPR" evidence="2">
    <location>
        <begin position="380"/>
        <end position="414"/>
    </location>
</feature>
<evidence type="ECO:0008006" key="5">
    <source>
        <dbReference type="Google" id="ProtNLM"/>
    </source>
</evidence>
<sequence>MYKAQTLHASIVKKGLQNNVYHCNVLLQAYIKVHALSSAQKLLRFMPNPNVVSHNTLLSGYFSFGLVAEALEVFSATPAKDSRSWNILISGYVKNLRIEDAMSHFVKMKRSPVKPDGYTYSIVLPLCDLSSGRQVQAEIFKVCSISDSYLGTNILQMYASCGVIEDARKVFDEMPVRDLVTWNALISCYSRFGLGDFCLSLYKQMYREGILADEYTHAIILNEMASHLQLMEATQIHSCGIKLGFCSDPFITNSLLELYAKCGLIDSALFLFEEIQDKDVFAWTTIVTGLSQSGHIDEAVWLFYEMQLAGVEPNSFTFGGMLGACAVRNTLQRGRQLHGVAIKYGLENNLVVGSAISDMYSKCGEMQQAFMMFQSMPEKDIVVWNGIICGFAQNGEAMKALKLYNKMVQLGPSVVSPNNVTFMGVLSACSHRGLVQEGFRYFNEMIHEYKIKPKIEHYTCMVDLLGRSGLLEEAEALLLQMPFKADAVMWSTLLGACKLHGNLTMAKRISGDLHTVGPWNSSNYVLLANSYAFMGEWSETLEVREMGNLKGLKKSLGCSWIETGGQMHSFVSGDKSYPLIERVYSVLKFIYIQMSDKARKSV</sequence>